<protein>
    <submittedName>
        <fullName evidence="4">Ca-activated chloride channel family protein</fullName>
    </submittedName>
</protein>
<dbReference type="SMART" id="SM00327">
    <property type="entry name" value="VWA"/>
    <property type="match status" value="1"/>
</dbReference>
<dbReference type="Pfam" id="PF13531">
    <property type="entry name" value="SBP_bac_11"/>
    <property type="match status" value="1"/>
</dbReference>
<keyword evidence="2" id="KW-0472">Membrane</keyword>
<dbReference type="SUPFAM" id="SSF53850">
    <property type="entry name" value="Periplasmic binding protein-like II"/>
    <property type="match status" value="1"/>
</dbReference>
<organism evidence="4 5">
    <name type="scientific">Streptosporangium subroseum</name>
    <dbReference type="NCBI Taxonomy" id="106412"/>
    <lineage>
        <taxon>Bacteria</taxon>
        <taxon>Bacillati</taxon>
        <taxon>Actinomycetota</taxon>
        <taxon>Actinomycetes</taxon>
        <taxon>Streptosporangiales</taxon>
        <taxon>Streptosporangiaceae</taxon>
        <taxon>Streptosporangium</taxon>
    </lineage>
</organism>
<dbReference type="SUPFAM" id="SSF53300">
    <property type="entry name" value="vWA-like"/>
    <property type="match status" value="1"/>
</dbReference>
<name>A0A239M8Q5_9ACTN</name>
<feature type="transmembrane region" description="Helical" evidence="2">
    <location>
        <begin position="12"/>
        <end position="33"/>
    </location>
</feature>
<dbReference type="RefSeq" id="WP_089210783.1">
    <property type="nucleotide sequence ID" value="NZ_FZOD01000038.1"/>
</dbReference>
<dbReference type="PROSITE" id="PS50234">
    <property type="entry name" value="VWFA"/>
    <property type="match status" value="1"/>
</dbReference>
<dbReference type="EMBL" id="FZOD01000038">
    <property type="protein sequence ID" value="SNT38199.1"/>
    <property type="molecule type" value="Genomic_DNA"/>
</dbReference>
<dbReference type="OrthoDB" id="5621159at2"/>
<evidence type="ECO:0000256" key="1">
    <source>
        <dbReference type="SAM" id="MobiDB-lite"/>
    </source>
</evidence>
<keyword evidence="5" id="KW-1185">Reference proteome</keyword>
<accession>A0A239M8Q5</accession>
<dbReference type="InterPro" id="IPR002035">
    <property type="entry name" value="VWF_A"/>
</dbReference>
<dbReference type="InterPro" id="IPR036465">
    <property type="entry name" value="vWFA_dom_sf"/>
</dbReference>
<evidence type="ECO:0000313" key="4">
    <source>
        <dbReference type="EMBL" id="SNT38199.1"/>
    </source>
</evidence>
<reference evidence="4 5" key="1">
    <citation type="submission" date="2017-06" db="EMBL/GenBank/DDBJ databases">
        <authorList>
            <person name="Kim H.J."/>
            <person name="Triplett B.A."/>
        </authorList>
    </citation>
    <scope>NUCLEOTIDE SEQUENCE [LARGE SCALE GENOMIC DNA]</scope>
    <source>
        <strain evidence="4 5">CGMCC 4.2132</strain>
    </source>
</reference>
<feature type="domain" description="VWFA" evidence="3">
    <location>
        <begin position="412"/>
        <end position="594"/>
    </location>
</feature>
<dbReference type="AlphaFoldDB" id="A0A239M8Q5"/>
<evidence type="ECO:0000313" key="5">
    <source>
        <dbReference type="Proteomes" id="UP000198282"/>
    </source>
</evidence>
<evidence type="ECO:0000259" key="3">
    <source>
        <dbReference type="PROSITE" id="PS50234"/>
    </source>
</evidence>
<dbReference type="Pfam" id="PF00092">
    <property type="entry name" value="VWA"/>
    <property type="match status" value="1"/>
</dbReference>
<keyword evidence="2" id="KW-1133">Transmembrane helix</keyword>
<gene>
    <name evidence="4" type="ORF">SAMN05216276_103835</name>
</gene>
<feature type="region of interest" description="Disordered" evidence="1">
    <location>
        <begin position="288"/>
        <end position="307"/>
    </location>
</feature>
<evidence type="ECO:0000256" key="2">
    <source>
        <dbReference type="SAM" id="Phobius"/>
    </source>
</evidence>
<dbReference type="Proteomes" id="UP000198282">
    <property type="component" value="Unassembled WGS sequence"/>
</dbReference>
<keyword evidence="2" id="KW-0812">Transmembrane</keyword>
<proteinExistence type="predicted"/>
<sequence>MVYPPARPRRRILPYLLAVVLAIALIAGLRWFFSSGTENGAESEPSACSGESTKIRVASSQDKIGILREVAKEYSGRAVAGRCADVVIDEANSGTAMRALAKGWNEQSDGARPDVWSPAASAWVTLLRQQAGGVDGTVPVADGKPVPIVTAPLVFAMPKPMAEALGWPGKAIGWSELAELAADPKGWAKYDHPEWGQFKLGKTNPNFSTSGLNATIGAYFAATGTTSDLTARDVADAKTRSFVGGVEQSIVHYGDISMTFLGNLLRADDRGESMAYISAITVEENSVTDYNRGNPSGDPATLGRHAPPRTPLVAVNPKEGTLFSDHPYVPLTWMDAAKKAVADDFLTYLHSPPVQAKFQSYGYRSFDGKPGPQAVEKNGVDPGAKITALSPPTPAVLDKVLASWSELRKRANVLIVVDKSGSMEEEASGTGESRLELAKKAAVNALPQFRGDDKVGLWAFSTRQDGAKDYLELVPIDSVSKTGPELRKQLEGLTAGGGTGLYDTTLAAVERMRGAKDTGAINAVVFLTDGKNEKTGGSDLDNLLGKLNPDVRLFTIGYGEGADQGVLRQIAEATDGAAYDSSRADTIDQVFTSVISNF</sequence>
<dbReference type="Gene3D" id="3.40.50.410">
    <property type="entry name" value="von Willebrand factor, type A domain"/>
    <property type="match status" value="1"/>
</dbReference>